<organism evidence="1">
    <name type="scientific">marine metagenome</name>
    <dbReference type="NCBI Taxonomy" id="408172"/>
    <lineage>
        <taxon>unclassified sequences</taxon>
        <taxon>metagenomes</taxon>
        <taxon>ecological metagenomes</taxon>
    </lineage>
</organism>
<accession>A0A382RPM7</accession>
<sequence length="43" mass="4951">DISVTDYLALTPWDMRGSPVAAKSRSLDGLTERSRWPTRRAMW</sequence>
<proteinExistence type="predicted"/>
<protein>
    <submittedName>
        <fullName evidence="1">Uncharacterized protein</fullName>
    </submittedName>
</protein>
<gene>
    <name evidence="1" type="ORF">METZ01_LOCUS351881</name>
</gene>
<dbReference type="AlphaFoldDB" id="A0A382RPM7"/>
<dbReference type="EMBL" id="UINC01122914">
    <property type="protein sequence ID" value="SVC99027.1"/>
    <property type="molecule type" value="Genomic_DNA"/>
</dbReference>
<name>A0A382RPM7_9ZZZZ</name>
<reference evidence="1" key="1">
    <citation type="submission" date="2018-05" db="EMBL/GenBank/DDBJ databases">
        <authorList>
            <person name="Lanie J.A."/>
            <person name="Ng W.-L."/>
            <person name="Kazmierczak K.M."/>
            <person name="Andrzejewski T.M."/>
            <person name="Davidsen T.M."/>
            <person name="Wayne K.J."/>
            <person name="Tettelin H."/>
            <person name="Glass J.I."/>
            <person name="Rusch D."/>
            <person name="Podicherti R."/>
            <person name="Tsui H.-C.T."/>
            <person name="Winkler M.E."/>
        </authorList>
    </citation>
    <scope>NUCLEOTIDE SEQUENCE</scope>
</reference>
<feature type="non-terminal residue" evidence="1">
    <location>
        <position position="1"/>
    </location>
</feature>
<evidence type="ECO:0000313" key="1">
    <source>
        <dbReference type="EMBL" id="SVC99027.1"/>
    </source>
</evidence>